<organism evidence="8 9">
    <name type="scientific">Filifactor villosus</name>
    <dbReference type="NCBI Taxonomy" id="29374"/>
    <lineage>
        <taxon>Bacteria</taxon>
        <taxon>Bacillati</taxon>
        <taxon>Bacillota</taxon>
        <taxon>Clostridia</taxon>
        <taxon>Peptostreptococcales</taxon>
        <taxon>Filifactoraceae</taxon>
        <taxon>Filifactor</taxon>
    </lineage>
</organism>
<dbReference type="PANTHER" id="PTHR43788:SF8">
    <property type="entry name" value="DNA-BINDING PROTEIN SMUBP-2"/>
    <property type="match status" value="1"/>
</dbReference>
<evidence type="ECO:0000313" key="8">
    <source>
        <dbReference type="EMBL" id="MFC4804791.1"/>
    </source>
</evidence>
<evidence type="ECO:0000313" key="9">
    <source>
        <dbReference type="Proteomes" id="UP001595916"/>
    </source>
</evidence>
<feature type="coiled-coil region" evidence="6">
    <location>
        <begin position="347"/>
        <end position="374"/>
    </location>
</feature>
<dbReference type="InterPro" id="IPR013498">
    <property type="entry name" value="Topo_IA_Znf"/>
</dbReference>
<dbReference type="InterPro" id="IPR047187">
    <property type="entry name" value="SF1_C_Upf1"/>
</dbReference>
<protein>
    <submittedName>
        <fullName evidence="8">AAA domain-containing protein</fullName>
    </submittedName>
</protein>
<dbReference type="Pfam" id="PF13086">
    <property type="entry name" value="AAA_11"/>
    <property type="match status" value="1"/>
</dbReference>
<dbReference type="InterPro" id="IPR050534">
    <property type="entry name" value="Coronavir_polyprotein_1ab"/>
</dbReference>
<dbReference type="InterPro" id="IPR041679">
    <property type="entry name" value="DNA2/NAM7-like_C"/>
</dbReference>
<dbReference type="InterPro" id="IPR041677">
    <property type="entry name" value="DNA2/NAM7_AAA_11"/>
</dbReference>
<accession>A0ABV9QN09</accession>
<proteinExistence type="inferred from homology"/>
<dbReference type="PROSITE" id="PS51192">
    <property type="entry name" value="HELICASE_ATP_BIND_1"/>
    <property type="match status" value="1"/>
</dbReference>
<evidence type="ECO:0000259" key="7">
    <source>
        <dbReference type="PROSITE" id="PS51192"/>
    </source>
</evidence>
<dbReference type="CDD" id="cd18808">
    <property type="entry name" value="SF1_C_Upf1"/>
    <property type="match status" value="1"/>
</dbReference>
<comment type="similarity">
    <text evidence="1">Belongs to the DNA2/NAM7 helicase family.</text>
</comment>
<feature type="domain" description="Helicase ATP-binding" evidence="7">
    <location>
        <begin position="254"/>
        <end position="457"/>
    </location>
</feature>
<dbReference type="InterPro" id="IPR027417">
    <property type="entry name" value="P-loop_NTPase"/>
</dbReference>
<dbReference type="SUPFAM" id="SSF57783">
    <property type="entry name" value="Zinc beta-ribbon"/>
    <property type="match status" value="1"/>
</dbReference>
<reference evidence="9" key="1">
    <citation type="journal article" date="2019" name="Int. J. Syst. Evol. Microbiol.">
        <title>The Global Catalogue of Microorganisms (GCM) 10K type strain sequencing project: providing services to taxonomists for standard genome sequencing and annotation.</title>
        <authorList>
            <consortium name="The Broad Institute Genomics Platform"/>
            <consortium name="The Broad Institute Genome Sequencing Center for Infectious Disease"/>
            <person name="Wu L."/>
            <person name="Ma J."/>
        </authorList>
    </citation>
    <scope>NUCLEOTIDE SEQUENCE [LARGE SCALE GENOMIC DNA]</scope>
    <source>
        <strain evidence="9">CCUG 46385</strain>
    </source>
</reference>
<comment type="caution">
    <text evidence="8">The sequence shown here is derived from an EMBL/GenBank/DDBJ whole genome shotgun (WGS) entry which is preliminary data.</text>
</comment>
<keyword evidence="5" id="KW-0067">ATP-binding</keyword>
<name>A0ABV9QN09_9FIRM</name>
<keyword evidence="9" id="KW-1185">Reference proteome</keyword>
<evidence type="ECO:0000256" key="4">
    <source>
        <dbReference type="ARBA" id="ARBA00022806"/>
    </source>
</evidence>
<evidence type="ECO:0000256" key="6">
    <source>
        <dbReference type="SAM" id="Coils"/>
    </source>
</evidence>
<dbReference type="Proteomes" id="UP001595916">
    <property type="component" value="Unassembled WGS sequence"/>
</dbReference>
<dbReference type="Gene3D" id="3.40.50.300">
    <property type="entry name" value="P-loop containing nucleotide triphosphate hydrolases"/>
    <property type="match status" value="2"/>
</dbReference>
<keyword evidence="4" id="KW-0347">Helicase</keyword>
<dbReference type="InterPro" id="IPR014001">
    <property type="entry name" value="Helicase_ATP-bd"/>
</dbReference>
<dbReference type="RefSeq" id="WP_379788314.1">
    <property type="nucleotide sequence ID" value="NZ_JBHSHL010000023.1"/>
</dbReference>
<dbReference type="PANTHER" id="PTHR43788">
    <property type="entry name" value="DNA2/NAM7 HELICASE FAMILY MEMBER"/>
    <property type="match status" value="1"/>
</dbReference>
<keyword evidence="3" id="KW-0378">Hydrolase</keyword>
<dbReference type="SMART" id="SM00382">
    <property type="entry name" value="AAA"/>
    <property type="match status" value="1"/>
</dbReference>
<dbReference type="SUPFAM" id="SSF52540">
    <property type="entry name" value="P-loop containing nucleoside triphosphate hydrolases"/>
    <property type="match status" value="1"/>
</dbReference>
<dbReference type="InterPro" id="IPR003593">
    <property type="entry name" value="AAA+_ATPase"/>
</dbReference>
<keyword evidence="6" id="KW-0175">Coiled coil</keyword>
<keyword evidence="2" id="KW-0547">Nucleotide-binding</keyword>
<dbReference type="EMBL" id="JBHSHL010000023">
    <property type="protein sequence ID" value="MFC4804791.1"/>
    <property type="molecule type" value="Genomic_DNA"/>
</dbReference>
<evidence type="ECO:0000256" key="5">
    <source>
        <dbReference type="ARBA" id="ARBA00022840"/>
    </source>
</evidence>
<dbReference type="Pfam" id="PF01396">
    <property type="entry name" value="Zn_ribbon_Top1"/>
    <property type="match status" value="2"/>
</dbReference>
<dbReference type="Gene3D" id="3.30.65.10">
    <property type="entry name" value="Bacterial Topoisomerase I, domain 1"/>
    <property type="match status" value="1"/>
</dbReference>
<evidence type="ECO:0000256" key="3">
    <source>
        <dbReference type="ARBA" id="ARBA00022801"/>
    </source>
</evidence>
<evidence type="ECO:0000256" key="1">
    <source>
        <dbReference type="ARBA" id="ARBA00007913"/>
    </source>
</evidence>
<sequence>MNLNGKKVIHKVFGEGVVLDYDDSHVTVQFLKKDELKKFKYPSCFEEHIKLKDEDTATQISKVIEEYEKEERKRQEEKVELFMTGRDLESSRLKKAIKVRSFDTVDEFCREYKREIFSEVKYLRKEGGKRYNIFDGKRIEFKSGRYTYTFETDDELNYPEGTQIFLWKNNTSISGTVLGCEEFTIIVSTGVDLGEDIPSLEFSAESWRLLNSLGERLDEVLSNPGEIVRSLICDGPRSIDYGSGKVRMGQENAIRMSESQPITFVWGPPGTGKTQTLAKIAVHHIQKGHKVLMLSYSNVSVDGAVMRTYKLFPEKRAGKLLRYGHARESVLLEHEYLTSYNLAIHNHPELIEERDRLMRERKKLSRDSQEYIKLERRLSDIRKGLLSEEKAALKKASFVATTVSKAVIDKTLREGGFDVVIFDEASMAYIPQVVFSASLAKKSFICMGDFRQLPPIVQSDSGSVLNGDIFQYCGITKAIDGGQGHKWLCMLNKQYRMHPDISNFASKMMYNGLLHSAEGMREERQDIVSVRPMPGNALGIADLSGMMSVCMKTTDNSRINVLSAMISFSLALQAAEKHEVGIITPYHAQARLFRSMARDAASVTPESKPISCATVHQFQGSEKDHIIYDAVDCYRMPYPGMLLTSSTNNYANRLFNVALTRAKGKFIGIANVMYMDNKNLSRNLVFKNLLDDYGKKQGCLKGESLFSQKSSSKQGFINFYNEKKGNLHFLEDIVKAKHEIRIDIPDETVEEEFLEKISRVLEEKKKRGVKVYVRVEDKRMVPSCIRRISIENTFVANPIVIIDKKTVWFGVPKSGAQFKAEGSVLPTKYRPIIRFVGKATASSLYGFLGMSNTVDQSKSVVTDDRGEAITTTFATHVLANKSCPHCGKAMKLQKSKKGKFFLACTGYPLCNKTELINIETVEDYIYEGKGKRCLRCNNPLEVKLGPYGLYIQCCGYPPHRYKINEI</sequence>
<evidence type="ECO:0000256" key="2">
    <source>
        <dbReference type="ARBA" id="ARBA00022741"/>
    </source>
</evidence>
<dbReference type="Pfam" id="PF13087">
    <property type="entry name" value="AAA_12"/>
    <property type="match status" value="1"/>
</dbReference>
<gene>
    <name evidence="8" type="ORF">ACFO4R_06800</name>
</gene>